<feature type="compositionally biased region" description="Basic and acidic residues" evidence="1">
    <location>
        <begin position="26"/>
        <end position="38"/>
    </location>
</feature>
<feature type="domain" description="DUF4349" evidence="3">
    <location>
        <begin position="54"/>
        <end position="261"/>
    </location>
</feature>
<accession>A0ABN2VUW5</accession>
<organism evidence="4 5">
    <name type="scientific">Streptomyces albiaxialis</name>
    <dbReference type="NCBI Taxonomy" id="329523"/>
    <lineage>
        <taxon>Bacteria</taxon>
        <taxon>Bacillati</taxon>
        <taxon>Actinomycetota</taxon>
        <taxon>Actinomycetes</taxon>
        <taxon>Kitasatosporales</taxon>
        <taxon>Streptomycetaceae</taxon>
        <taxon>Streptomyces</taxon>
    </lineage>
</organism>
<evidence type="ECO:0000256" key="1">
    <source>
        <dbReference type="SAM" id="MobiDB-lite"/>
    </source>
</evidence>
<dbReference type="EMBL" id="BAAAPE010000007">
    <property type="protein sequence ID" value="GAA2072925.1"/>
    <property type="molecule type" value="Genomic_DNA"/>
</dbReference>
<feature type="compositionally biased region" description="Low complexity" evidence="1">
    <location>
        <begin position="290"/>
        <end position="301"/>
    </location>
</feature>
<evidence type="ECO:0000256" key="2">
    <source>
        <dbReference type="SAM" id="Phobius"/>
    </source>
</evidence>
<feature type="region of interest" description="Disordered" evidence="1">
    <location>
        <begin position="79"/>
        <end position="99"/>
    </location>
</feature>
<name>A0ABN2VUW5_9ACTN</name>
<feature type="region of interest" description="Disordered" evidence="1">
    <location>
        <begin position="19"/>
        <end position="50"/>
    </location>
</feature>
<proteinExistence type="predicted"/>
<keyword evidence="2" id="KW-0812">Transmembrane</keyword>
<keyword evidence="5" id="KW-1185">Reference proteome</keyword>
<reference evidence="4 5" key="1">
    <citation type="journal article" date="2019" name="Int. J. Syst. Evol. Microbiol.">
        <title>The Global Catalogue of Microorganisms (GCM) 10K type strain sequencing project: providing services to taxonomists for standard genome sequencing and annotation.</title>
        <authorList>
            <consortium name="The Broad Institute Genomics Platform"/>
            <consortium name="The Broad Institute Genome Sequencing Center for Infectious Disease"/>
            <person name="Wu L."/>
            <person name="Ma J."/>
        </authorList>
    </citation>
    <scope>NUCLEOTIDE SEQUENCE [LARGE SCALE GENOMIC DNA]</scope>
    <source>
        <strain evidence="4 5">JCM 15478</strain>
    </source>
</reference>
<feature type="compositionally biased region" description="Basic and acidic residues" evidence="1">
    <location>
        <begin position="90"/>
        <end position="99"/>
    </location>
</feature>
<evidence type="ECO:0000259" key="3">
    <source>
        <dbReference type="Pfam" id="PF14257"/>
    </source>
</evidence>
<evidence type="ECO:0000313" key="4">
    <source>
        <dbReference type="EMBL" id="GAA2072925.1"/>
    </source>
</evidence>
<gene>
    <name evidence="4" type="ORF">GCM10009801_25860</name>
</gene>
<dbReference type="Proteomes" id="UP001500016">
    <property type="component" value="Unassembled WGS sequence"/>
</dbReference>
<keyword evidence="2" id="KW-0472">Membrane</keyword>
<dbReference type="RefSeq" id="WP_425578164.1">
    <property type="nucleotide sequence ID" value="NZ_BAAAPE010000007.1"/>
</dbReference>
<protein>
    <submittedName>
        <fullName evidence="4">DUF4349 domain-containing protein</fullName>
    </submittedName>
</protein>
<keyword evidence="2" id="KW-1133">Transmembrane helix</keyword>
<dbReference type="Pfam" id="PF14257">
    <property type="entry name" value="DUF4349"/>
    <property type="match status" value="1"/>
</dbReference>
<feature type="transmembrane region" description="Helical" evidence="2">
    <location>
        <begin position="239"/>
        <end position="262"/>
    </location>
</feature>
<comment type="caution">
    <text evidence="4">The sequence shown here is derived from an EMBL/GenBank/DDBJ whole genome shotgun (WGS) entry which is preliminary data.</text>
</comment>
<sequence length="308" mass="32073">MACVLLATALLLTGCTGGDSSGDGAARAETKSKSRDGAPRGSGKATPARAAASHIIRTASLSVRVKDVPEALDRARRTTEAAGGYVGKENTTRDKEGRERTRVVLRVPVKKYGKVLDGLEGAGRLLDREVRARDVTEQVVDVESRIRTQRASVARVRELMDDATEIGDVVKLESELGSRQADLESLLSRRDSLKDRTDLATITLSLSASPSGGDDGDDGPGFADALGGGWDAFVTMLRWVAMALGALLPFAGAAALLLALWLRVVRPRLTRRPAAGDGADRGASGDDDAPAASGDDAGPGSSVTAARG</sequence>
<feature type="region of interest" description="Disordered" evidence="1">
    <location>
        <begin position="272"/>
        <end position="308"/>
    </location>
</feature>
<dbReference type="InterPro" id="IPR025645">
    <property type="entry name" value="DUF4349"/>
</dbReference>
<evidence type="ECO:0000313" key="5">
    <source>
        <dbReference type="Proteomes" id="UP001500016"/>
    </source>
</evidence>